<protein>
    <submittedName>
        <fullName evidence="4">DnaJ domain-containing protein</fullName>
    </submittedName>
</protein>
<evidence type="ECO:0000313" key="5">
    <source>
        <dbReference type="Proteomes" id="UP000823891"/>
    </source>
</evidence>
<dbReference type="PROSITE" id="PS50076">
    <property type="entry name" value="DNAJ_2"/>
    <property type="match status" value="1"/>
</dbReference>
<sequence>MTEKEAWQLLGLSPEAGASDIKKRYRQLICAVHPDSGAAKSVHDAQKLNAAYSLLKKRAVHGPRGTGSHPYSKEQDGSGFQSDAKAAKPAAWDAPVNPHAYREREILHNAEDQDGTVLGAFCIAKGKYLWSLQEDFPLFQLSIYRCSALILDEIDRSLSRNAPFIRQRVQAELSYFLAQQFIDAAASLKKLAREERTDSAGRTIYRFSAMLEYEKTAQHGRTALPRLGPLADQEPLYPAALRRHKLYLKNGAGKELGYLSFPDDRLYYIVIPLFEQRRAQVRIEADSGEESGKCPASGYQRLKLWLRFSEENRSGLPENLSLRIERLLDSYRKAGK</sequence>
<comment type="caution">
    <text evidence="4">The sequence shown here is derived from an EMBL/GenBank/DDBJ whole genome shotgun (WGS) entry which is preliminary data.</text>
</comment>
<dbReference type="CDD" id="cd06257">
    <property type="entry name" value="DnaJ"/>
    <property type="match status" value="1"/>
</dbReference>
<feature type="region of interest" description="Disordered" evidence="2">
    <location>
        <begin position="61"/>
        <end position="84"/>
    </location>
</feature>
<keyword evidence="1" id="KW-0235">DNA replication</keyword>
<reference evidence="4" key="2">
    <citation type="submission" date="2021-04" db="EMBL/GenBank/DDBJ databases">
        <authorList>
            <person name="Gilroy R."/>
        </authorList>
    </citation>
    <scope>NUCLEOTIDE SEQUENCE</scope>
    <source>
        <strain evidence="4">USAMLcec2-132</strain>
    </source>
</reference>
<accession>A0A9D2NHA0</accession>
<dbReference type="GO" id="GO:0006260">
    <property type="term" value="P:DNA replication"/>
    <property type="evidence" value="ECO:0007669"/>
    <property type="project" value="UniProtKB-KW"/>
</dbReference>
<reference evidence="4" key="1">
    <citation type="journal article" date="2021" name="PeerJ">
        <title>Extensive microbial diversity within the chicken gut microbiome revealed by metagenomics and culture.</title>
        <authorList>
            <person name="Gilroy R."/>
            <person name="Ravi A."/>
            <person name="Getino M."/>
            <person name="Pursley I."/>
            <person name="Horton D.L."/>
            <person name="Alikhan N.F."/>
            <person name="Baker D."/>
            <person name="Gharbi K."/>
            <person name="Hall N."/>
            <person name="Watson M."/>
            <person name="Adriaenssens E.M."/>
            <person name="Foster-Nyarko E."/>
            <person name="Jarju S."/>
            <person name="Secka A."/>
            <person name="Antonio M."/>
            <person name="Oren A."/>
            <person name="Chaudhuri R.R."/>
            <person name="La Ragione R."/>
            <person name="Hildebrand F."/>
            <person name="Pallen M.J."/>
        </authorList>
    </citation>
    <scope>NUCLEOTIDE SEQUENCE</scope>
    <source>
        <strain evidence="4">USAMLcec2-132</strain>
    </source>
</reference>
<dbReference type="SUPFAM" id="SSF46565">
    <property type="entry name" value="Chaperone J-domain"/>
    <property type="match status" value="1"/>
</dbReference>
<evidence type="ECO:0000256" key="1">
    <source>
        <dbReference type="ARBA" id="ARBA00022705"/>
    </source>
</evidence>
<dbReference type="Proteomes" id="UP000823891">
    <property type="component" value="Unassembled WGS sequence"/>
</dbReference>
<dbReference type="InterPro" id="IPR036869">
    <property type="entry name" value="J_dom_sf"/>
</dbReference>
<organism evidence="4 5">
    <name type="scientific">Candidatus Eisenbergiella merdavium</name>
    <dbReference type="NCBI Taxonomy" id="2838551"/>
    <lineage>
        <taxon>Bacteria</taxon>
        <taxon>Bacillati</taxon>
        <taxon>Bacillota</taxon>
        <taxon>Clostridia</taxon>
        <taxon>Lachnospirales</taxon>
        <taxon>Lachnospiraceae</taxon>
        <taxon>Eisenbergiella</taxon>
    </lineage>
</organism>
<evidence type="ECO:0000256" key="2">
    <source>
        <dbReference type="SAM" id="MobiDB-lite"/>
    </source>
</evidence>
<name>A0A9D2NHA0_9FIRM</name>
<evidence type="ECO:0000313" key="4">
    <source>
        <dbReference type="EMBL" id="HJC25481.1"/>
    </source>
</evidence>
<dbReference type="InterPro" id="IPR001623">
    <property type="entry name" value="DnaJ_domain"/>
</dbReference>
<dbReference type="AlphaFoldDB" id="A0A9D2NHA0"/>
<dbReference type="SMART" id="SM00271">
    <property type="entry name" value="DnaJ"/>
    <property type="match status" value="1"/>
</dbReference>
<dbReference type="EMBL" id="DWWS01000066">
    <property type="protein sequence ID" value="HJC25481.1"/>
    <property type="molecule type" value="Genomic_DNA"/>
</dbReference>
<gene>
    <name evidence="4" type="ORF">H9761_17590</name>
</gene>
<dbReference type="Pfam" id="PF00226">
    <property type="entry name" value="DnaJ"/>
    <property type="match status" value="1"/>
</dbReference>
<proteinExistence type="predicted"/>
<dbReference type="Gene3D" id="1.10.287.110">
    <property type="entry name" value="DnaJ domain"/>
    <property type="match status" value="1"/>
</dbReference>
<feature type="domain" description="J" evidence="3">
    <location>
        <begin position="5"/>
        <end position="79"/>
    </location>
</feature>
<evidence type="ECO:0000259" key="3">
    <source>
        <dbReference type="PROSITE" id="PS50076"/>
    </source>
</evidence>